<evidence type="ECO:0000256" key="3">
    <source>
        <dbReference type="ARBA" id="ARBA00023002"/>
    </source>
</evidence>
<dbReference type="EMBL" id="RKMF01000002">
    <property type="protein sequence ID" value="ROZ64750.1"/>
    <property type="molecule type" value="Genomic_DNA"/>
</dbReference>
<dbReference type="AlphaFoldDB" id="A0A3N3ZUG3"/>
<evidence type="ECO:0000313" key="6">
    <source>
        <dbReference type="EMBL" id="ROZ64750.1"/>
    </source>
</evidence>
<keyword evidence="3 4" id="KW-0560">Oxidoreductase</keyword>
<feature type="domain" description="Amine oxidase" evidence="5">
    <location>
        <begin position="11"/>
        <end position="509"/>
    </location>
</feature>
<evidence type="ECO:0000256" key="2">
    <source>
        <dbReference type="ARBA" id="ARBA00022746"/>
    </source>
</evidence>
<dbReference type="Pfam" id="PF01593">
    <property type="entry name" value="Amino_oxidase"/>
    <property type="match status" value="1"/>
</dbReference>
<dbReference type="NCBIfam" id="TIGR02734">
    <property type="entry name" value="crtI_fam"/>
    <property type="match status" value="1"/>
</dbReference>
<dbReference type="Proteomes" id="UP000270616">
    <property type="component" value="Unassembled WGS sequence"/>
</dbReference>
<dbReference type="GO" id="GO:0016491">
    <property type="term" value="F:oxidoreductase activity"/>
    <property type="evidence" value="ECO:0007669"/>
    <property type="project" value="UniProtKB-KW"/>
</dbReference>
<proteinExistence type="inferred from homology"/>
<dbReference type="RefSeq" id="WP_123824180.1">
    <property type="nucleotide sequence ID" value="NZ_RKMF01000002.1"/>
</dbReference>
<keyword evidence="7" id="KW-1185">Reference proteome</keyword>
<dbReference type="InterPro" id="IPR002937">
    <property type="entry name" value="Amino_oxidase"/>
</dbReference>
<dbReference type="GO" id="GO:0016117">
    <property type="term" value="P:carotenoid biosynthetic process"/>
    <property type="evidence" value="ECO:0007669"/>
    <property type="project" value="UniProtKB-KW"/>
</dbReference>
<dbReference type="InterPro" id="IPR036188">
    <property type="entry name" value="FAD/NAD-bd_sf"/>
</dbReference>
<dbReference type="InterPro" id="IPR014105">
    <property type="entry name" value="Carotenoid/retinoid_OxRdtase"/>
</dbReference>
<gene>
    <name evidence="6" type="primary">crtI</name>
    <name evidence="6" type="ORF">EDL96_02630</name>
</gene>
<evidence type="ECO:0000259" key="5">
    <source>
        <dbReference type="Pfam" id="PF01593"/>
    </source>
</evidence>
<dbReference type="OrthoDB" id="9774675at2"/>
<dbReference type="SUPFAM" id="SSF51905">
    <property type="entry name" value="FAD/NAD(P)-binding domain"/>
    <property type="match status" value="1"/>
</dbReference>
<accession>A0A3N3ZUG3</accession>
<evidence type="ECO:0000313" key="7">
    <source>
        <dbReference type="Proteomes" id="UP000270616"/>
    </source>
</evidence>
<evidence type="ECO:0000256" key="1">
    <source>
        <dbReference type="ARBA" id="ARBA00004829"/>
    </source>
</evidence>
<evidence type="ECO:0000256" key="4">
    <source>
        <dbReference type="RuleBase" id="RU362075"/>
    </source>
</evidence>
<dbReference type="PANTHER" id="PTHR43734">
    <property type="entry name" value="PHYTOENE DESATURASE"/>
    <property type="match status" value="1"/>
</dbReference>
<reference evidence="6 7" key="1">
    <citation type="submission" date="2018-10" db="EMBL/GenBank/DDBJ databases">
        <title>Kocuria sp. M5W7-7, whole genome shotgun sequence.</title>
        <authorList>
            <person name="Tuo L."/>
        </authorList>
    </citation>
    <scope>NUCLEOTIDE SEQUENCE [LARGE SCALE GENOMIC DNA]</scope>
    <source>
        <strain evidence="6 7">M5W7-7</strain>
    </source>
</reference>
<comment type="pathway">
    <text evidence="1 4">Carotenoid biosynthesis.</text>
</comment>
<dbReference type="PRINTS" id="PR00419">
    <property type="entry name" value="ADXRDTASE"/>
</dbReference>
<organism evidence="6 7">
    <name type="scientific">Kocuria soli</name>
    <dbReference type="NCBI Taxonomy" id="2485125"/>
    <lineage>
        <taxon>Bacteria</taxon>
        <taxon>Bacillati</taxon>
        <taxon>Actinomycetota</taxon>
        <taxon>Actinomycetes</taxon>
        <taxon>Micrococcales</taxon>
        <taxon>Micrococcaceae</taxon>
        <taxon>Kocuria</taxon>
    </lineage>
</organism>
<dbReference type="Gene3D" id="3.50.50.60">
    <property type="entry name" value="FAD/NAD(P)-binding domain"/>
    <property type="match status" value="2"/>
</dbReference>
<name>A0A3N3ZUG3_9MICC</name>
<dbReference type="PANTHER" id="PTHR43734:SF1">
    <property type="entry name" value="PHYTOENE DESATURASE"/>
    <property type="match status" value="1"/>
</dbReference>
<comment type="caution">
    <text evidence="6">The sequence shown here is derived from an EMBL/GenBank/DDBJ whole genome shotgun (WGS) entry which is preliminary data.</text>
</comment>
<keyword evidence="2 4" id="KW-0125">Carotenoid biosynthesis</keyword>
<comment type="similarity">
    <text evidence="4">Belongs to the carotenoid/retinoid oxidoreductase family.</text>
</comment>
<sequence length="530" mass="58617">MERIVVVGAGIAGLAAATLLAKDGHQVTVLERGARTGGRVGTVQRDGFTFDTGPSWYLMPGVFDHFFRLLGTSAQEQLDLVRLEPAYRVFGEGHDDALEMRSDLDHTVRVFDAVEPGAGRKIRVYLESAKTAYDLAVRHFLYTSFTSPRSFLRLLHPDVLRQVPRLSQHLLRSLHALTHRTVHDTRLRQILGYPAVFLATRPRDAPSLYHLMSHLDLTESVQYPRGGFSTLIRAIERLAEQHGVRIVLHADVQEVITDQAAPEAPRGRGRPHVTGVRWVDADGVSHIEPAERVVSAADLHHTETQLVPAHLQTYPERHWDTVTSGPGAVLVMLGIRGRLTELAHHNLFFTKDWDRNFGAIFDEPAYVPDPASIYVCKPSATDPTVAPQEHENLFVLVPVPADVWIGEGGDDGDGSPLVEAVADRVIQQISDWADIPDLADRIVVRTTLGPGDFARNYNAWRGNMLGPAHTLRQSAFFRGRMTSKRIQGLHYCGSTTVPGIGLPMCLISAENLLKDVRGDTTTAPLPEPRT</sequence>
<protein>
    <submittedName>
        <fullName evidence="6">Phytoene desaturase</fullName>
    </submittedName>
</protein>